<evidence type="ECO:0000313" key="4">
    <source>
        <dbReference type="Proteomes" id="UP000295684"/>
    </source>
</evidence>
<dbReference type="Pfam" id="PF05016">
    <property type="entry name" value="ParE_toxin"/>
    <property type="match status" value="1"/>
</dbReference>
<evidence type="ECO:0000256" key="1">
    <source>
        <dbReference type="ARBA" id="ARBA00022649"/>
    </source>
</evidence>
<gene>
    <name evidence="3" type="ORF">EV200_10138</name>
    <name evidence="2" type="ORF">GCM10011413_39470</name>
</gene>
<protein>
    <recommendedName>
        <fullName evidence="6">ParE-like toxin of type II ParDE toxin-antitoxin system</fullName>
    </recommendedName>
</protein>
<evidence type="ECO:0000313" key="3">
    <source>
        <dbReference type="EMBL" id="TCO30606.1"/>
    </source>
</evidence>
<dbReference type="AlphaFoldDB" id="A0A4V2S078"/>
<evidence type="ECO:0000313" key="2">
    <source>
        <dbReference type="EMBL" id="GGE68889.1"/>
    </source>
</evidence>
<reference evidence="2" key="1">
    <citation type="journal article" date="2014" name="Int. J. Syst. Evol. Microbiol.">
        <title>Complete genome of a new Firmicutes species belonging to the dominant human colonic microbiota ('Ruminococcus bicirculans') reveals two chromosomes and a selective capacity to utilize plant glucans.</title>
        <authorList>
            <consortium name="NISC Comparative Sequencing Program"/>
            <person name="Wegmann U."/>
            <person name="Louis P."/>
            <person name="Goesmann A."/>
            <person name="Henrissat B."/>
            <person name="Duncan S.H."/>
            <person name="Flint H.J."/>
        </authorList>
    </citation>
    <scope>NUCLEOTIDE SEQUENCE</scope>
    <source>
        <strain evidence="2">CGMCC 1.15644</strain>
    </source>
</reference>
<keyword evidence="5" id="KW-1185">Reference proteome</keyword>
<reference evidence="2" key="4">
    <citation type="submission" date="2024-05" db="EMBL/GenBank/DDBJ databases">
        <authorList>
            <person name="Sun Q."/>
            <person name="Zhou Y."/>
        </authorList>
    </citation>
    <scope>NUCLEOTIDE SEQUENCE</scope>
    <source>
        <strain evidence="2">CGMCC 1.15644</strain>
    </source>
</reference>
<evidence type="ECO:0000313" key="5">
    <source>
        <dbReference type="Proteomes" id="UP000622648"/>
    </source>
</evidence>
<accession>A0A4V2S078</accession>
<dbReference type="Proteomes" id="UP000295684">
    <property type="component" value="Unassembled WGS sequence"/>
</dbReference>
<dbReference type="EMBL" id="SLWO01000001">
    <property type="protein sequence ID" value="TCO30606.1"/>
    <property type="molecule type" value="Genomic_DNA"/>
</dbReference>
<dbReference type="InterPro" id="IPR007712">
    <property type="entry name" value="RelE/ParE_toxin"/>
</dbReference>
<dbReference type="RefSeq" id="WP_132528820.1">
    <property type="nucleotide sequence ID" value="NZ_BMJO01000008.1"/>
</dbReference>
<dbReference type="Proteomes" id="UP000622648">
    <property type="component" value="Unassembled WGS sequence"/>
</dbReference>
<reference evidence="5" key="2">
    <citation type="journal article" date="2019" name="Int. J. Syst. Evol. Microbiol.">
        <title>The Global Catalogue of Microorganisms (GCM) 10K type strain sequencing project: providing services to taxonomists for standard genome sequencing and annotation.</title>
        <authorList>
            <consortium name="The Broad Institute Genomics Platform"/>
            <consortium name="The Broad Institute Genome Sequencing Center for Infectious Disease"/>
            <person name="Wu L."/>
            <person name="Ma J."/>
        </authorList>
    </citation>
    <scope>NUCLEOTIDE SEQUENCE [LARGE SCALE GENOMIC DNA]</scope>
    <source>
        <strain evidence="5">CGMCC 1.15644</strain>
    </source>
</reference>
<evidence type="ECO:0008006" key="6">
    <source>
        <dbReference type="Google" id="ProtNLM"/>
    </source>
</evidence>
<dbReference type="OrthoDB" id="674995at2"/>
<dbReference type="Gene3D" id="3.30.2310.20">
    <property type="entry name" value="RelE-like"/>
    <property type="match status" value="1"/>
</dbReference>
<reference evidence="3 4" key="3">
    <citation type="submission" date="2019-03" db="EMBL/GenBank/DDBJ databases">
        <title>Genomic Encyclopedia of Type Strains, Phase IV (KMG-IV): sequencing the most valuable type-strain genomes for metagenomic binning, comparative biology and taxonomic classification.</title>
        <authorList>
            <person name="Goeker M."/>
        </authorList>
    </citation>
    <scope>NUCLEOTIDE SEQUENCE [LARGE SCALE GENOMIC DNA]</scope>
    <source>
        <strain evidence="3 4">DSM 103236</strain>
    </source>
</reference>
<keyword evidence="1" id="KW-1277">Toxin-antitoxin system</keyword>
<dbReference type="InterPro" id="IPR035093">
    <property type="entry name" value="RelE/ParE_toxin_dom_sf"/>
</dbReference>
<comment type="caution">
    <text evidence="3">The sequence shown here is derived from an EMBL/GenBank/DDBJ whole genome shotgun (WGS) entry which is preliminary data.</text>
</comment>
<dbReference type="EMBL" id="BMJO01000008">
    <property type="protein sequence ID" value="GGE68889.1"/>
    <property type="molecule type" value="Genomic_DNA"/>
</dbReference>
<sequence length="99" mass="11715">MVSRKITIKESVVESIAAISWYIESEGLPATAEKFADRVYDFIEKLADSRKRYRSCRDPERILMGYKCIVYEKKYTIVLIEFDTEIIICEFLPSKTIYW</sequence>
<proteinExistence type="predicted"/>
<name>A0A4V2S078_9SPHI</name>
<organism evidence="3 4">
    <name type="scientific">Pedobacter psychrotolerans</name>
    <dbReference type="NCBI Taxonomy" id="1843235"/>
    <lineage>
        <taxon>Bacteria</taxon>
        <taxon>Pseudomonadati</taxon>
        <taxon>Bacteroidota</taxon>
        <taxon>Sphingobacteriia</taxon>
        <taxon>Sphingobacteriales</taxon>
        <taxon>Sphingobacteriaceae</taxon>
        <taxon>Pedobacter</taxon>
    </lineage>
</organism>